<evidence type="ECO:0000313" key="5">
    <source>
        <dbReference type="EMBL" id="KOF96578.1"/>
    </source>
</evidence>
<dbReference type="PANTHER" id="PTHR24300">
    <property type="entry name" value="CYTOCHROME P450 508A4-RELATED"/>
    <property type="match status" value="1"/>
</dbReference>
<dbReference type="EMBL" id="KQ416536">
    <property type="protein sequence ID" value="KOF96578.1"/>
    <property type="molecule type" value="Genomic_DNA"/>
</dbReference>
<dbReference type="Pfam" id="PF00067">
    <property type="entry name" value="p450"/>
    <property type="match status" value="1"/>
</dbReference>
<dbReference type="InterPro" id="IPR001128">
    <property type="entry name" value="Cyt_P450"/>
</dbReference>
<keyword evidence="4" id="KW-1133">Transmembrane helix</keyword>
<keyword evidence="3" id="KW-0408">Iron</keyword>
<dbReference type="AlphaFoldDB" id="A0A0L8I4Z8"/>
<dbReference type="GO" id="GO:0004497">
    <property type="term" value="F:monooxygenase activity"/>
    <property type="evidence" value="ECO:0007669"/>
    <property type="project" value="InterPro"/>
</dbReference>
<dbReference type="GO" id="GO:0020037">
    <property type="term" value="F:heme binding"/>
    <property type="evidence" value="ECO:0007669"/>
    <property type="project" value="InterPro"/>
</dbReference>
<dbReference type="InterPro" id="IPR050182">
    <property type="entry name" value="Cytochrome_P450_fam2"/>
</dbReference>
<comment type="similarity">
    <text evidence="1">Belongs to the cytochrome P450 family.</text>
</comment>
<dbReference type="GO" id="GO:0005506">
    <property type="term" value="F:iron ion binding"/>
    <property type="evidence" value="ECO:0007669"/>
    <property type="project" value="InterPro"/>
</dbReference>
<protein>
    <recommendedName>
        <fullName evidence="6">Cytochrome P450</fullName>
    </recommendedName>
</protein>
<dbReference type="PRINTS" id="PR00463">
    <property type="entry name" value="EP450I"/>
</dbReference>
<evidence type="ECO:0000256" key="4">
    <source>
        <dbReference type="SAM" id="Phobius"/>
    </source>
</evidence>
<keyword evidence="2" id="KW-0479">Metal-binding</keyword>
<evidence type="ECO:0000256" key="2">
    <source>
        <dbReference type="ARBA" id="ARBA00022723"/>
    </source>
</evidence>
<dbReference type="SUPFAM" id="SSF48264">
    <property type="entry name" value="Cytochrome P450"/>
    <property type="match status" value="1"/>
</dbReference>
<dbReference type="GO" id="GO:0016705">
    <property type="term" value="F:oxidoreductase activity, acting on paired donors, with incorporation or reduction of molecular oxygen"/>
    <property type="evidence" value="ECO:0007669"/>
    <property type="project" value="InterPro"/>
</dbReference>
<dbReference type="STRING" id="37653.A0A0L8I4Z8"/>
<reference evidence="5" key="1">
    <citation type="submission" date="2015-07" db="EMBL/GenBank/DDBJ databases">
        <title>MeaNS - Measles Nucleotide Surveillance Program.</title>
        <authorList>
            <person name="Tran T."/>
            <person name="Druce J."/>
        </authorList>
    </citation>
    <scope>NUCLEOTIDE SEQUENCE</scope>
    <source>
        <strain evidence="5">UCB-OBI-ISO-001</strain>
        <tissue evidence="5">Gonad</tissue>
    </source>
</reference>
<sequence>MWYQSVEDVVSFFIFILTGVLIWMLMRRPKGIPPGPVRIPILGSTALFTGTHPGEVLTSLQRQYGDIFSIYVGNKLLIFFNGYEVFKEAFVKNAAVFSTKASTLITEKLGQGKGCSADRINWNPRRLSELTELLARWTKCLAVFRLLLRSKFKFRRGRLCLTSFRGR</sequence>
<keyword evidence="4" id="KW-0472">Membrane</keyword>
<dbReference type="InterPro" id="IPR002401">
    <property type="entry name" value="Cyt_P450_E_grp-I"/>
</dbReference>
<evidence type="ECO:0008006" key="6">
    <source>
        <dbReference type="Google" id="ProtNLM"/>
    </source>
</evidence>
<accession>A0A0L8I4Z8</accession>
<proteinExistence type="inferred from homology"/>
<evidence type="ECO:0000256" key="1">
    <source>
        <dbReference type="ARBA" id="ARBA00010617"/>
    </source>
</evidence>
<name>A0A0L8I4Z8_OCTBM</name>
<feature type="transmembrane region" description="Helical" evidence="4">
    <location>
        <begin position="6"/>
        <end position="26"/>
    </location>
</feature>
<gene>
    <name evidence="5" type="ORF">OCBIM_22034550mg</name>
</gene>
<evidence type="ECO:0000256" key="3">
    <source>
        <dbReference type="ARBA" id="ARBA00023004"/>
    </source>
</evidence>
<keyword evidence="4" id="KW-0812">Transmembrane</keyword>
<organism evidence="5">
    <name type="scientific">Octopus bimaculoides</name>
    <name type="common">California two-spotted octopus</name>
    <dbReference type="NCBI Taxonomy" id="37653"/>
    <lineage>
        <taxon>Eukaryota</taxon>
        <taxon>Metazoa</taxon>
        <taxon>Spiralia</taxon>
        <taxon>Lophotrochozoa</taxon>
        <taxon>Mollusca</taxon>
        <taxon>Cephalopoda</taxon>
        <taxon>Coleoidea</taxon>
        <taxon>Octopodiformes</taxon>
        <taxon>Octopoda</taxon>
        <taxon>Incirrata</taxon>
        <taxon>Octopodidae</taxon>
        <taxon>Octopus</taxon>
    </lineage>
</organism>
<dbReference type="InterPro" id="IPR036396">
    <property type="entry name" value="Cyt_P450_sf"/>
</dbReference>
<dbReference type="Gene3D" id="1.10.630.10">
    <property type="entry name" value="Cytochrome P450"/>
    <property type="match status" value="1"/>
</dbReference>